<sequence>MPAPQSSRSNTAKVAFPPANPSKTQQLAHQAGVNNKPAAKRKADTPAEGRSKRPALIGDDGTPDDTTFSRENGKLVIMVARTVWGTLMNIGQTIAETRTIFGMLVAFSVEDSPTPTAEGPRLNDKTRAAMVKLHDGMMYGTLVQYGLQGCRVQEKPTFEPGEDYSPTHVFPSGSNKAVYVTPRRSPAMPVAGNQRMDARITPPTPSLKQAAARNATGPVKPRAKKGPTSSVCIPDIQQGDNGVLLSLGTGVEVPVSGLSKNHQKKMSRQAKKMSVDAQAAFSDAWNRKDYDAALEHFGKIKDTFFNPLPTAPAASDKPALRIPPPKPPKHPSSCKKIQDALEEGKRLEARGAVRLPSTRGRSNSAANNAGQSNSGSAQPATFTNNAGNAPAGPPVYATNSSPSDSTPRGGPSVQKPQQGTITPLLSSSAAPQTSQGYHYHSQLLVQQQRQQQQNTAQSVDPQLLSFDGQDRLPQDWTSGFEFDTQLMHGEQLNQPAASLAQSDLGHATVQKENQQPAPASVEELLKATGMSMPTEQQGQVRNQGQPQQASSLTLPGHVAGFEIQPINGTGQQGHVPSHEQRQPANPPAITASRDDTHTQPMDVSVKVSGDQSQSQVDAPAAGTKVARNEPINSWNGMPVVNNEIQTKGYGMQPLAVVMPPGTGPNAILPEQDAPADGKGKTAEEKAYQAGMEELFGENFEEFVSQDPLDSLTAADFVEVSMQQIEQQNAEDAALLASLDAYNKDGSENAMPQVDGSASPVQPKSKSANFYRDPSASKPSPFLTGAAAHAQQVHRSSIQQGQQNRTPTPGPNTTTPPPTNPNIPATPEQIAAQEAYRAHTLQAEKELADQRARDNQRNQYLAVNRDLPSQAEREKRAKRKRAHERLAQLRYITAEARVYPLGHSARFGYEEAIEEMGKLEEEIRVLGDKVLADREYAVVRQKGYNVHEHWIPEEK</sequence>
<feature type="compositionally biased region" description="Pro residues" evidence="1">
    <location>
        <begin position="807"/>
        <end position="820"/>
    </location>
</feature>
<feature type="region of interest" description="Disordered" evidence="1">
    <location>
        <begin position="1"/>
        <end position="68"/>
    </location>
</feature>
<feature type="region of interest" description="Disordered" evidence="1">
    <location>
        <begin position="745"/>
        <end position="824"/>
    </location>
</feature>
<feature type="compositionally biased region" description="Low complexity" evidence="1">
    <location>
        <begin position="536"/>
        <end position="548"/>
    </location>
</feature>
<feature type="compositionally biased region" description="Polar residues" evidence="1">
    <location>
        <begin position="414"/>
        <end position="434"/>
    </location>
</feature>
<feature type="region of interest" description="Disordered" evidence="1">
    <location>
        <begin position="533"/>
        <end position="552"/>
    </location>
</feature>
<evidence type="ECO:0000313" key="3">
    <source>
        <dbReference type="Proteomes" id="UP001174691"/>
    </source>
</evidence>
<feature type="compositionally biased region" description="Polar residues" evidence="1">
    <location>
        <begin position="792"/>
        <end position="804"/>
    </location>
</feature>
<comment type="caution">
    <text evidence="2">The sequence shown here is derived from an EMBL/GenBank/DDBJ whole genome shotgun (WGS) entry which is preliminary data.</text>
</comment>
<gene>
    <name evidence="2" type="ORF">NKR19_g6825</name>
</gene>
<feature type="compositionally biased region" description="Basic and acidic residues" evidence="1">
    <location>
        <begin position="41"/>
        <end position="51"/>
    </location>
</feature>
<accession>A0AA38VSE0</accession>
<feature type="region of interest" description="Disordered" evidence="1">
    <location>
        <begin position="604"/>
        <end position="623"/>
    </location>
</feature>
<feature type="compositionally biased region" description="Low complexity" evidence="1">
    <location>
        <begin position="362"/>
        <end position="378"/>
    </location>
</feature>
<feature type="compositionally biased region" description="Polar residues" evidence="1">
    <location>
        <begin position="397"/>
        <end position="406"/>
    </location>
</feature>
<protein>
    <submittedName>
        <fullName evidence="2">Uncharacterized protein</fullName>
    </submittedName>
</protein>
<feature type="region of interest" description="Disordered" evidence="1">
    <location>
        <begin position="309"/>
        <end position="434"/>
    </location>
</feature>
<evidence type="ECO:0000256" key="1">
    <source>
        <dbReference type="SAM" id="MobiDB-lite"/>
    </source>
</evidence>
<reference evidence="2" key="1">
    <citation type="submission" date="2022-07" db="EMBL/GenBank/DDBJ databases">
        <title>Fungi with potential for degradation of polypropylene.</title>
        <authorList>
            <person name="Gostincar C."/>
        </authorList>
    </citation>
    <scope>NUCLEOTIDE SEQUENCE</scope>
    <source>
        <strain evidence="2">EXF-13287</strain>
    </source>
</reference>
<dbReference type="AlphaFoldDB" id="A0AA38VSE0"/>
<feature type="region of interest" description="Disordered" evidence="1">
    <location>
        <begin position="212"/>
        <end position="234"/>
    </location>
</feature>
<dbReference type="EMBL" id="JANBVN010000111">
    <property type="protein sequence ID" value="KAJ9143564.1"/>
    <property type="molecule type" value="Genomic_DNA"/>
</dbReference>
<evidence type="ECO:0000313" key="2">
    <source>
        <dbReference type="EMBL" id="KAJ9143564.1"/>
    </source>
</evidence>
<feature type="compositionally biased region" description="Polar residues" evidence="1">
    <location>
        <begin position="1"/>
        <end position="12"/>
    </location>
</feature>
<feature type="region of interest" description="Disordered" evidence="1">
    <location>
        <begin position="859"/>
        <end position="879"/>
    </location>
</feature>
<proteinExistence type="predicted"/>
<name>A0AA38VSE0_9PEZI</name>
<organism evidence="2 3">
    <name type="scientific">Coniochaeta hoffmannii</name>
    <dbReference type="NCBI Taxonomy" id="91930"/>
    <lineage>
        <taxon>Eukaryota</taxon>
        <taxon>Fungi</taxon>
        <taxon>Dikarya</taxon>
        <taxon>Ascomycota</taxon>
        <taxon>Pezizomycotina</taxon>
        <taxon>Sordariomycetes</taxon>
        <taxon>Sordariomycetidae</taxon>
        <taxon>Coniochaetales</taxon>
        <taxon>Coniochaetaceae</taxon>
        <taxon>Coniochaeta</taxon>
    </lineage>
</organism>
<keyword evidence="3" id="KW-1185">Reference proteome</keyword>
<feature type="compositionally biased region" description="Basic and acidic residues" evidence="1">
    <location>
        <begin position="336"/>
        <end position="351"/>
    </location>
</feature>
<dbReference type="Proteomes" id="UP001174691">
    <property type="component" value="Unassembled WGS sequence"/>
</dbReference>
<feature type="compositionally biased region" description="Polar residues" evidence="1">
    <location>
        <begin position="758"/>
        <end position="767"/>
    </location>
</feature>
<feature type="region of interest" description="Disordered" evidence="1">
    <location>
        <begin position="562"/>
        <end position="596"/>
    </location>
</feature>